<accession>A0A2H1W971</accession>
<evidence type="ECO:0000259" key="11">
    <source>
        <dbReference type="PROSITE" id="PS50866"/>
    </source>
</evidence>
<evidence type="ECO:0000256" key="6">
    <source>
        <dbReference type="ARBA" id="ARBA00022989"/>
    </source>
</evidence>
<evidence type="ECO:0000256" key="9">
    <source>
        <dbReference type="SAM" id="MobiDB-lite"/>
    </source>
</evidence>
<comment type="similarity">
    <text evidence="2">Belongs to the EMP24/GP25L family.</text>
</comment>
<evidence type="ECO:0000256" key="5">
    <source>
        <dbReference type="ARBA" id="ARBA00022729"/>
    </source>
</evidence>
<feature type="domain" description="GOLD" evidence="11">
    <location>
        <begin position="98"/>
        <end position="232"/>
    </location>
</feature>
<comment type="subcellular location">
    <subcellularLocation>
        <location evidence="8">Endomembrane system</location>
        <topology evidence="8">Single-pass membrane protein</topology>
    </subcellularLocation>
    <subcellularLocation>
        <location evidence="1">Membrane</location>
        <topology evidence="1">Single-pass type I membrane protein</topology>
    </subcellularLocation>
</comment>
<evidence type="ECO:0000256" key="7">
    <source>
        <dbReference type="ARBA" id="ARBA00023136"/>
    </source>
</evidence>
<dbReference type="SUPFAM" id="SSF101576">
    <property type="entry name" value="Supernatant protein factor (SPF), C-terminal domain"/>
    <property type="match status" value="1"/>
</dbReference>
<reference evidence="12" key="1">
    <citation type="submission" date="2016-07" db="EMBL/GenBank/DDBJ databases">
        <authorList>
            <person name="Bretaudeau A."/>
        </authorList>
    </citation>
    <scope>NUCLEOTIDE SEQUENCE</scope>
    <source>
        <strain evidence="12">Rice</strain>
        <tissue evidence="12">Whole body</tissue>
    </source>
</reference>
<dbReference type="GO" id="GO:0016020">
    <property type="term" value="C:membrane"/>
    <property type="evidence" value="ECO:0007669"/>
    <property type="project" value="UniProtKB-SubCell"/>
</dbReference>
<feature type="compositionally biased region" description="Polar residues" evidence="9">
    <location>
        <begin position="66"/>
        <end position="85"/>
    </location>
</feature>
<keyword evidence="3" id="KW-0217">Developmental protein</keyword>
<name>A0A2H1W971_SPOFR</name>
<dbReference type="Pfam" id="PF01105">
    <property type="entry name" value="EMP24_GP25L"/>
    <property type="match status" value="1"/>
</dbReference>
<evidence type="ECO:0000256" key="3">
    <source>
        <dbReference type="ARBA" id="ARBA00022473"/>
    </source>
</evidence>
<protein>
    <submittedName>
        <fullName evidence="12">SFRICE_024756</fullName>
    </submittedName>
</protein>
<dbReference type="SMART" id="SM01190">
    <property type="entry name" value="EMP24_GP25L"/>
    <property type="match status" value="1"/>
</dbReference>
<keyword evidence="5" id="KW-0732">Signal</keyword>
<dbReference type="InterPro" id="IPR009038">
    <property type="entry name" value="GOLD_dom"/>
</dbReference>
<organism evidence="12">
    <name type="scientific">Spodoptera frugiperda</name>
    <name type="common">Fall armyworm</name>
    <dbReference type="NCBI Taxonomy" id="7108"/>
    <lineage>
        <taxon>Eukaryota</taxon>
        <taxon>Metazoa</taxon>
        <taxon>Ecdysozoa</taxon>
        <taxon>Arthropoda</taxon>
        <taxon>Hexapoda</taxon>
        <taxon>Insecta</taxon>
        <taxon>Pterygota</taxon>
        <taxon>Neoptera</taxon>
        <taxon>Endopterygota</taxon>
        <taxon>Lepidoptera</taxon>
        <taxon>Glossata</taxon>
        <taxon>Ditrysia</taxon>
        <taxon>Noctuoidea</taxon>
        <taxon>Noctuidae</taxon>
        <taxon>Amphipyrinae</taxon>
        <taxon>Spodoptera</taxon>
    </lineage>
</organism>
<feature type="region of interest" description="Disordered" evidence="9">
    <location>
        <begin position="61"/>
        <end position="87"/>
    </location>
</feature>
<dbReference type="AlphaFoldDB" id="A0A2H1W971"/>
<evidence type="ECO:0000256" key="10">
    <source>
        <dbReference type="SAM" id="Phobius"/>
    </source>
</evidence>
<evidence type="ECO:0000256" key="4">
    <source>
        <dbReference type="ARBA" id="ARBA00022692"/>
    </source>
</evidence>
<dbReference type="PANTHER" id="PTHR22811">
    <property type="entry name" value="TRANSMEMBRANE EMP24 DOMAIN-CONTAINING PROTEIN"/>
    <property type="match status" value="1"/>
</dbReference>
<feature type="transmembrane region" description="Helical" evidence="10">
    <location>
        <begin position="308"/>
        <end position="329"/>
    </location>
</feature>
<dbReference type="PROSITE" id="PS50866">
    <property type="entry name" value="GOLD"/>
    <property type="match status" value="1"/>
</dbReference>
<dbReference type="EMBL" id="ODYU01006826">
    <property type="protein sequence ID" value="SOQ49034.1"/>
    <property type="molecule type" value="Genomic_DNA"/>
</dbReference>
<evidence type="ECO:0000256" key="2">
    <source>
        <dbReference type="ARBA" id="ARBA00007104"/>
    </source>
</evidence>
<dbReference type="GO" id="GO:0012505">
    <property type="term" value="C:endomembrane system"/>
    <property type="evidence" value="ECO:0007669"/>
    <property type="project" value="UniProtKB-SubCell"/>
</dbReference>
<evidence type="ECO:0000256" key="1">
    <source>
        <dbReference type="ARBA" id="ARBA00004479"/>
    </source>
</evidence>
<gene>
    <name evidence="12" type="ORF">SFRICE_024756</name>
</gene>
<keyword evidence="7 10" id="KW-0472">Membrane</keyword>
<sequence length="344" mass="38543">MPDARGRKPAIINAYNFIITFVRPSKLIIMLSAYSRNCLTRNSTSFKPCYGLKESSGLSAGLRTASKGNSPPDQNQTRASGSGISPTGPHLWWSDSYLRCARNATRFTNGSGSVWAVSYPCSPSADPLLRWPEIVARSPTPGLTYMTPRPETTIGGSHKELLRAGIVIDSTHGDLDISFQMSDPTGRMLVTDYKKPENSHRHTATLDGDYRFCFDNSFSTFSKKTVFFDMLIEGEDPDERDYDDDKEMELGNAAETYMMRVRDISESVTRVKDKVSTARRLQELHSAHEARDRNLAEDMCARVLKWSIGHVVLMLLVGITQVIFVKSLFEDTRNYRKLVPGFSS</sequence>
<proteinExistence type="inferred from homology"/>
<dbReference type="InterPro" id="IPR036598">
    <property type="entry name" value="GOLD_dom_sf"/>
</dbReference>
<keyword evidence="4 10" id="KW-0812">Transmembrane</keyword>
<evidence type="ECO:0000313" key="12">
    <source>
        <dbReference type="EMBL" id="SOQ49034.1"/>
    </source>
</evidence>
<keyword evidence="6 10" id="KW-1133">Transmembrane helix</keyword>
<evidence type="ECO:0000256" key="8">
    <source>
        <dbReference type="ARBA" id="ARBA00037847"/>
    </source>
</evidence>
<dbReference type="InterPro" id="IPR015720">
    <property type="entry name" value="Emp24-like"/>
</dbReference>